<sequence length="127" mass="14203">MKVTAKVIINQGALKKLAEAEKQALEMTAESVLTDIVTSAVVPKQTGDLERSGHVDASGLGQGKVKIVFDTPYARRHYWHPEYNFRTDKNPNAQGKWMESYHAGDKRKFVEETYARLLKTAAKGLVK</sequence>
<comment type="caution">
    <text evidence="1">The sequence shown here is derived from an EMBL/GenBank/DDBJ whole genome shotgun (WGS) entry which is preliminary data.</text>
</comment>
<evidence type="ECO:0000313" key="1">
    <source>
        <dbReference type="EMBL" id="EHQ63910.1"/>
    </source>
</evidence>
<dbReference type="OrthoDB" id="2221953at2"/>
<name>H3SAA7_9BACL</name>
<dbReference type="AlphaFoldDB" id="H3SAA7"/>
<accession>H3SAA7</accession>
<evidence type="ECO:0008006" key="3">
    <source>
        <dbReference type="Google" id="ProtNLM"/>
    </source>
</evidence>
<evidence type="ECO:0000313" key="2">
    <source>
        <dbReference type="Proteomes" id="UP000003900"/>
    </source>
</evidence>
<dbReference type="PATRIC" id="fig|1131935.3.peg.439"/>
<dbReference type="STRING" id="1131935.PDENDC454_02200"/>
<dbReference type="Proteomes" id="UP000003900">
    <property type="component" value="Unassembled WGS sequence"/>
</dbReference>
<protein>
    <recommendedName>
        <fullName evidence="3">Minor capsid protein</fullName>
    </recommendedName>
</protein>
<dbReference type="EMBL" id="AHKH01000004">
    <property type="protein sequence ID" value="EHQ63910.1"/>
    <property type="molecule type" value="Genomic_DNA"/>
</dbReference>
<gene>
    <name evidence="1" type="ORF">PDENDC454_02200</name>
</gene>
<dbReference type="RefSeq" id="WP_006674948.1">
    <property type="nucleotide sequence ID" value="NZ_AHKH01000004.1"/>
</dbReference>
<organism evidence="1 2">
    <name type="scientific">Paenibacillus dendritiformis C454</name>
    <dbReference type="NCBI Taxonomy" id="1131935"/>
    <lineage>
        <taxon>Bacteria</taxon>
        <taxon>Bacillati</taxon>
        <taxon>Bacillota</taxon>
        <taxon>Bacilli</taxon>
        <taxon>Bacillales</taxon>
        <taxon>Paenibacillaceae</taxon>
        <taxon>Paenibacillus</taxon>
    </lineage>
</organism>
<keyword evidence="2" id="KW-1185">Reference proteome</keyword>
<proteinExistence type="predicted"/>
<reference evidence="1 2" key="1">
    <citation type="journal article" date="2012" name="J. Bacteriol.">
        <title>Genome Sequence of the Pattern-Forming Social Bacterium Paenibacillus dendritiformis C454 Chiral Morphotype.</title>
        <authorList>
            <person name="Sirota-Madi A."/>
            <person name="Olender T."/>
            <person name="Helman Y."/>
            <person name="Brainis I."/>
            <person name="Finkelshtein A."/>
            <person name="Roth D."/>
            <person name="Hagai E."/>
            <person name="Leshkowitz D."/>
            <person name="Brodsky L."/>
            <person name="Galatenko V."/>
            <person name="Nikolaev V."/>
            <person name="Gutnick D.L."/>
            <person name="Lancet D."/>
            <person name="Ben-Jacob E."/>
        </authorList>
    </citation>
    <scope>NUCLEOTIDE SEQUENCE [LARGE SCALE GENOMIC DNA]</scope>
    <source>
        <strain evidence="1 2">C454</strain>
    </source>
</reference>